<gene>
    <name evidence="2" type="ORF">N7458_008880</name>
</gene>
<evidence type="ECO:0000313" key="3">
    <source>
        <dbReference type="Proteomes" id="UP001213681"/>
    </source>
</evidence>
<comment type="caution">
    <text evidence="2">The sequence shown here is derived from an EMBL/GenBank/DDBJ whole genome shotgun (WGS) entry which is preliminary data.</text>
</comment>
<keyword evidence="1" id="KW-1133">Transmembrane helix</keyword>
<dbReference type="Proteomes" id="UP001213681">
    <property type="component" value="Unassembled WGS sequence"/>
</dbReference>
<dbReference type="GeneID" id="81602505"/>
<keyword evidence="3" id="KW-1185">Reference proteome</keyword>
<evidence type="ECO:0000256" key="1">
    <source>
        <dbReference type="SAM" id="Phobius"/>
    </source>
</evidence>
<dbReference type="AlphaFoldDB" id="A0AAD6BWC0"/>
<accession>A0AAD6BWC0</accession>
<feature type="transmembrane region" description="Helical" evidence="1">
    <location>
        <begin position="57"/>
        <end position="75"/>
    </location>
</feature>
<dbReference type="RefSeq" id="XP_056761111.1">
    <property type="nucleotide sequence ID" value="XM_056912262.1"/>
</dbReference>
<reference evidence="2" key="1">
    <citation type="submission" date="2022-12" db="EMBL/GenBank/DDBJ databases">
        <authorList>
            <person name="Petersen C."/>
        </authorList>
    </citation>
    <scope>NUCLEOTIDE SEQUENCE</scope>
    <source>
        <strain evidence="2">IBT 16125</strain>
    </source>
</reference>
<dbReference type="EMBL" id="JAPVEA010000008">
    <property type="protein sequence ID" value="KAJ5437882.1"/>
    <property type="molecule type" value="Genomic_DNA"/>
</dbReference>
<name>A0AAD6BWC0_9EURO</name>
<protein>
    <submittedName>
        <fullName evidence="2">Uncharacterized protein</fullName>
    </submittedName>
</protein>
<reference evidence="2" key="2">
    <citation type="journal article" date="2023" name="IMA Fungus">
        <title>Comparative genomic study of the Penicillium genus elucidates a diverse pangenome and 15 lateral gene transfer events.</title>
        <authorList>
            <person name="Petersen C."/>
            <person name="Sorensen T."/>
            <person name="Nielsen M.R."/>
            <person name="Sondergaard T.E."/>
            <person name="Sorensen J.L."/>
            <person name="Fitzpatrick D.A."/>
            <person name="Frisvad J.C."/>
            <person name="Nielsen K.L."/>
        </authorList>
    </citation>
    <scope>NUCLEOTIDE SEQUENCE</scope>
    <source>
        <strain evidence="2">IBT 16125</strain>
    </source>
</reference>
<keyword evidence="1" id="KW-0812">Transmembrane</keyword>
<organism evidence="2 3">
    <name type="scientific">Penicillium daleae</name>
    <dbReference type="NCBI Taxonomy" id="63821"/>
    <lineage>
        <taxon>Eukaryota</taxon>
        <taxon>Fungi</taxon>
        <taxon>Dikarya</taxon>
        <taxon>Ascomycota</taxon>
        <taxon>Pezizomycotina</taxon>
        <taxon>Eurotiomycetes</taxon>
        <taxon>Eurotiomycetidae</taxon>
        <taxon>Eurotiales</taxon>
        <taxon>Aspergillaceae</taxon>
        <taxon>Penicillium</taxon>
    </lineage>
</organism>
<evidence type="ECO:0000313" key="2">
    <source>
        <dbReference type="EMBL" id="KAJ5437882.1"/>
    </source>
</evidence>
<keyword evidence="1" id="KW-0472">Membrane</keyword>
<sequence length="79" mass="8770">MEVQLEIRVELGAVQATSILGMYAVKSRPEIGNWALIDLNLSPIFAKPSRLMSHRTATAMIILAASAFYYSSFILKKLL</sequence>
<proteinExistence type="predicted"/>